<dbReference type="Pfam" id="PF04563">
    <property type="entry name" value="RNA_pol_Rpb2_1"/>
    <property type="match status" value="1"/>
</dbReference>
<evidence type="ECO:0000259" key="12">
    <source>
        <dbReference type="Pfam" id="PF04563"/>
    </source>
</evidence>
<protein>
    <recommendedName>
        <fullName evidence="6 8">DNA-directed RNA polymerase subunit beta</fullName>
        <shortName evidence="6">RNAP subunit beta</shortName>
        <ecNumber evidence="6 8">2.7.7.6</ecNumber>
    </recommendedName>
    <alternativeName>
        <fullName evidence="6">RNA polymerase subunit beta</fullName>
    </alternativeName>
    <alternativeName>
        <fullName evidence="6">Transcriptase subunit beta</fullName>
    </alternativeName>
</protein>
<dbReference type="SMR" id="A0A343JML9"/>
<feature type="domain" description="RNA polymerase Rpb2" evidence="13">
    <location>
        <begin position="531"/>
        <end position="599"/>
    </location>
</feature>
<dbReference type="Pfam" id="PF10385">
    <property type="entry name" value="RNA_pol_Rpb2_45"/>
    <property type="match status" value="1"/>
</dbReference>
<comment type="catalytic activity">
    <reaction evidence="5 6 8">
        <text>RNA(n) + a ribonucleoside 5'-triphosphate = RNA(n+1) + diphosphate</text>
        <dbReference type="Rhea" id="RHEA:21248"/>
        <dbReference type="Rhea" id="RHEA-COMP:14527"/>
        <dbReference type="Rhea" id="RHEA-COMP:17342"/>
        <dbReference type="ChEBI" id="CHEBI:33019"/>
        <dbReference type="ChEBI" id="CHEBI:61557"/>
        <dbReference type="ChEBI" id="CHEBI:140395"/>
        <dbReference type="EC" id="2.7.7.6"/>
    </reaction>
</comment>
<evidence type="ECO:0000313" key="15">
    <source>
        <dbReference type="EMBL" id="ASY97870.1"/>
    </source>
</evidence>
<dbReference type="Pfam" id="PF04565">
    <property type="entry name" value="RNA_pol_Rpb2_3"/>
    <property type="match status" value="1"/>
</dbReference>
<evidence type="ECO:0000256" key="1">
    <source>
        <dbReference type="ARBA" id="ARBA00022478"/>
    </source>
</evidence>
<comment type="subunit">
    <text evidence="6 8">The RNAP catalytic core consists of 2 alpha, 1 beta, 1 beta' and 1 omega subunit. When a sigma factor is associated with the core the holoenzyme is formed, which can initiate transcription.</text>
</comment>
<dbReference type="Gene3D" id="3.90.1100.10">
    <property type="match status" value="2"/>
</dbReference>
<dbReference type="HAMAP" id="MF_01321">
    <property type="entry name" value="RNApol_bact_RpoB"/>
    <property type="match status" value="1"/>
</dbReference>
<dbReference type="NCBIfam" id="TIGR02013">
    <property type="entry name" value="rpoB"/>
    <property type="match status" value="1"/>
</dbReference>
<dbReference type="NCBIfam" id="NF001616">
    <property type="entry name" value="PRK00405.1"/>
    <property type="match status" value="1"/>
</dbReference>
<name>A0A343JML9_9PROT</name>
<evidence type="ECO:0000256" key="5">
    <source>
        <dbReference type="ARBA" id="ARBA00048552"/>
    </source>
</evidence>
<dbReference type="Pfam" id="PF00562">
    <property type="entry name" value="RNA_pol_Rpb2_6"/>
    <property type="match status" value="1"/>
</dbReference>
<evidence type="ECO:0000259" key="13">
    <source>
        <dbReference type="Pfam" id="PF04565"/>
    </source>
</evidence>
<organism evidence="15">
    <name type="scientific">Candidatus Hepatobacter penaei</name>
    <dbReference type="NCBI Taxonomy" id="1274402"/>
    <lineage>
        <taxon>Bacteria</taxon>
        <taxon>Pseudomonadati</taxon>
        <taxon>Pseudomonadota</taxon>
        <taxon>Alphaproteobacteria</taxon>
        <taxon>Holosporales</taxon>
        <taxon>Holosporaceae</taxon>
        <taxon>Candidatus Hepatobacter</taxon>
    </lineage>
</organism>
<dbReference type="InterPro" id="IPR007645">
    <property type="entry name" value="RNA_pol_Rpb2_3"/>
</dbReference>
<dbReference type="InterPro" id="IPR014724">
    <property type="entry name" value="RNA_pol_RPB2_OB-fold"/>
</dbReference>
<dbReference type="GO" id="GO:0003677">
    <property type="term" value="F:DNA binding"/>
    <property type="evidence" value="ECO:0007669"/>
    <property type="project" value="UniProtKB-UniRule"/>
</dbReference>
<evidence type="ECO:0000256" key="8">
    <source>
        <dbReference type="RuleBase" id="RU363031"/>
    </source>
</evidence>
<dbReference type="InterPro" id="IPR007121">
    <property type="entry name" value="RNA_pol_bsu_CS"/>
</dbReference>
<dbReference type="Pfam" id="PF04561">
    <property type="entry name" value="RNA_pol_Rpb2_2"/>
    <property type="match status" value="1"/>
</dbReference>
<dbReference type="PANTHER" id="PTHR20856">
    <property type="entry name" value="DNA-DIRECTED RNA POLYMERASE I SUBUNIT 2"/>
    <property type="match status" value="1"/>
</dbReference>
<dbReference type="CDD" id="cd00653">
    <property type="entry name" value="RNA_pol_B_RPB2"/>
    <property type="match status" value="1"/>
</dbReference>
<evidence type="ECO:0000256" key="2">
    <source>
        <dbReference type="ARBA" id="ARBA00022679"/>
    </source>
</evidence>
<dbReference type="Gene3D" id="2.40.50.100">
    <property type="match status" value="1"/>
</dbReference>
<feature type="domain" description="RNA polymerase Rpb2" evidence="10">
    <location>
        <begin position="1307"/>
        <end position="1381"/>
    </location>
</feature>
<dbReference type="InterPro" id="IPR042107">
    <property type="entry name" value="DNA-dir_RNA_pol_bsu_ext_1_sf"/>
</dbReference>
<evidence type="ECO:0000256" key="7">
    <source>
        <dbReference type="RuleBase" id="RU000434"/>
    </source>
</evidence>
<feature type="domain" description="RNA polymerase beta subunit protrusion" evidence="12">
    <location>
        <begin position="23"/>
        <end position="517"/>
    </location>
</feature>
<dbReference type="EMBL" id="KY366225">
    <property type="protein sequence ID" value="ASY97870.1"/>
    <property type="molecule type" value="Genomic_DNA"/>
</dbReference>
<dbReference type="Gene3D" id="2.30.150.10">
    <property type="entry name" value="DNA-directed RNA polymerase, beta subunit, external 1 domain"/>
    <property type="match status" value="1"/>
</dbReference>
<dbReference type="Gene3D" id="3.90.1800.10">
    <property type="entry name" value="RNA polymerase alpha subunit dimerisation domain"/>
    <property type="match status" value="1"/>
</dbReference>
<reference evidence="15" key="1">
    <citation type="submission" date="2016-12" db="EMBL/GenBank/DDBJ databases">
        <title>Proteomic and genomic characterization of the necrotizing hepatopancreatitis bacterium.</title>
        <authorList>
            <person name="Martinez-Porchas M."/>
            <person name="Leyva J.M."/>
            <person name="Gollas-Galvan T."/>
            <person name="Vargas Albores F."/>
            <person name="Villalpando Canchola E."/>
        </authorList>
    </citation>
    <scope>NUCLEOTIDE SEQUENCE</scope>
</reference>
<feature type="domain" description="DNA-directed RNA polymerase subunit 2 hybrid-binding" evidence="9">
    <location>
        <begin position="735"/>
        <end position="1304"/>
    </location>
</feature>
<sequence>MSLPSPLPRLSFAHAKEIASLPNLVELQKKSYDWFLQKDVDPKKRKREGLEAIFQDFFPVKSFSGHAQLEFSHYVLEEPKYDEGEARKKGATYAAPLRVAFRLVVWSVDEETGHRAIESIKEQDVYMGDIPLMTKNATFVINGVERVVVSQMHRSPGVFFDHDRGRTHVSGKHLFSASVRPFRGSWLDFEFDAKDMLYVRIDKKRKFPVTTLLMALSDVDGAEGVSSQQGFSREDILHAFYDELTYELDGDHATCPFVPDLWRGVKLSEPLVDGKTGDVLAPKGKKMTKATLKGLVEAGVTTLRFEKKDLVGRYLARDFLNEATGEVYAEAGDEITAELLDKFAGLGITRVGVLDIDHVKRGGYLRDVLMSDRNNSRQEALFEIYRILRPGDPPTFESAAALFYGLFFDPERYNLSAVGRIKMNARLKTDVPEEQHFLSKKDIFGIVRVLLDLRDGRDAIDDIDSLSNRRVRAVGEMLSGQYQLGLLRLERSIQERMSNLDAEDLVPQNVLNAKPLTAVLRDFFGSSQLSQFMDQTNPLSEVTHKRRLSALGPGGLAKDRASIEVRDVHPTHYGRVCPVETPEGQSIGLINSMASYARVNDYGFIETPYARVVDGHVTDEVVYLSAINEGSYTIAQGNAPRLENGKLTEDLVSCRRHGEYVLTAPEDIDFIDVSPKQILSVAAALIPFVENDDASRALMGANMQRQAVPLLKPQAPLVGTGMEGVVARDSGCVVMARRAGVVSQVDATSIVVLADIEHKEGAEVTADEASNVDIYTLSKFQKTNHGTCMNQRPIVQAGDRVTAGQVIADGPSTDKGELALGRNVTVAFLPWNGYGFEDSIIVSERLVQDDAYTSIHIEEYEVCARDTKLGSEEITRDISGISEEMLGRLDESGIVYVGAEVKAGDILVGKVTPKGDNPMTSEEKLLRAIFGEKSVDMRDTSLKMPAGASGTVVDVRVFSRRGVEADERSVAIRNMEIQQLIKERDIEKSILEYGFAVQLRALLEGQVLTAAYENLEASTTLTAEVLAPLSVSVLAKLSVKAEVSKRVKARYEALAPLLTAIDERFEKKVERVRRGDDLPAGVLKTVRVFVAIKRKLQTGDKMAGRHGNKGVVSKVLPVEDMPYLEDGTPVDMVLNPLGVPSRMNVGQVFETNLGWAAKGLGHRLSSFLASQVDAETFDFEGLRALLKEFYALAPRHDMVKRIDKASPEELLTWAVGFSGGVPMMSPVFEGAKMEGIGKALDVAGLDSSGQSTLYDGRTGEPFDRKVTVGVLYMLKLHHLIDEKMHARSVGPYSLITQQPLGGKSNLGGQRLGEMEVWALEGYGAAYTLREMLTIKSDDTEGRTNAYESIVRGDTRFSCGVPASFNVLVKELRALGLNMEFLNENEAKAYAEKAE</sequence>
<keyword evidence="3 6" id="KW-0548">Nucleotidyltransferase</keyword>
<keyword evidence="4 6" id="KW-0804">Transcription</keyword>
<dbReference type="Pfam" id="PF04560">
    <property type="entry name" value="RNA_pol_Rpb2_7"/>
    <property type="match status" value="1"/>
</dbReference>
<dbReference type="InterPro" id="IPR007644">
    <property type="entry name" value="RNA_pol_bsu_protrusion"/>
</dbReference>
<feature type="domain" description="RNA polymerase Rpb2" evidence="11">
    <location>
        <begin position="374"/>
        <end position="472"/>
    </location>
</feature>
<dbReference type="InterPro" id="IPR015712">
    <property type="entry name" value="DNA-dir_RNA_pol_su2"/>
</dbReference>
<dbReference type="InterPro" id="IPR037033">
    <property type="entry name" value="DNA-dir_RNAP_su2_hyb_sf"/>
</dbReference>
<evidence type="ECO:0000259" key="9">
    <source>
        <dbReference type="Pfam" id="PF00562"/>
    </source>
</evidence>
<keyword evidence="1 6" id="KW-0240">DNA-directed RNA polymerase</keyword>
<dbReference type="Gene3D" id="2.40.270.10">
    <property type="entry name" value="DNA-directed RNA polymerase, subunit 2, domain 6"/>
    <property type="match status" value="1"/>
</dbReference>
<accession>A0A343JML9</accession>
<dbReference type="GO" id="GO:0006351">
    <property type="term" value="P:DNA-templated transcription"/>
    <property type="evidence" value="ECO:0007669"/>
    <property type="project" value="UniProtKB-UniRule"/>
</dbReference>
<comment type="function">
    <text evidence="6 8">DNA-dependent RNA polymerase catalyzes the transcription of DNA into RNA using the four ribonucleoside triphosphates as substrates.</text>
</comment>
<dbReference type="GO" id="GO:0003899">
    <property type="term" value="F:DNA-directed RNA polymerase activity"/>
    <property type="evidence" value="ECO:0007669"/>
    <property type="project" value="UniProtKB-UniRule"/>
</dbReference>
<evidence type="ECO:0000256" key="4">
    <source>
        <dbReference type="ARBA" id="ARBA00023163"/>
    </source>
</evidence>
<dbReference type="SUPFAM" id="SSF64484">
    <property type="entry name" value="beta and beta-prime subunits of DNA dependent RNA-polymerase"/>
    <property type="match status" value="1"/>
</dbReference>
<proteinExistence type="inferred from homology"/>
<dbReference type="GO" id="GO:0000428">
    <property type="term" value="C:DNA-directed RNA polymerase complex"/>
    <property type="evidence" value="ECO:0007669"/>
    <property type="project" value="UniProtKB-KW"/>
</dbReference>
<evidence type="ECO:0000256" key="6">
    <source>
        <dbReference type="HAMAP-Rule" id="MF_01321"/>
    </source>
</evidence>
<dbReference type="GO" id="GO:0032549">
    <property type="term" value="F:ribonucleoside binding"/>
    <property type="evidence" value="ECO:0007669"/>
    <property type="project" value="InterPro"/>
</dbReference>
<dbReference type="EC" id="2.7.7.6" evidence="6 8"/>
<dbReference type="InterPro" id="IPR007120">
    <property type="entry name" value="DNA-dir_RNAP_su2_dom"/>
</dbReference>
<dbReference type="InterPro" id="IPR007642">
    <property type="entry name" value="RNA_pol_Rpb2_2"/>
</dbReference>
<comment type="similarity">
    <text evidence="6 7">Belongs to the RNA polymerase beta chain family.</text>
</comment>
<gene>
    <name evidence="6" type="primary">rpoB</name>
</gene>
<evidence type="ECO:0000259" key="10">
    <source>
        <dbReference type="Pfam" id="PF04560"/>
    </source>
</evidence>
<keyword evidence="2 6" id="KW-0808">Transferase</keyword>
<dbReference type="InterPro" id="IPR007641">
    <property type="entry name" value="RNA_pol_Rpb2_7"/>
</dbReference>
<feature type="domain" description="DNA-directed RNA polymerase beta subunit external 1" evidence="14">
    <location>
        <begin position="609"/>
        <end position="674"/>
    </location>
</feature>
<dbReference type="InterPro" id="IPR019462">
    <property type="entry name" value="DNA-dir_RNA_pol_bsu_external_1"/>
</dbReference>
<dbReference type="Gene3D" id="2.40.50.150">
    <property type="match status" value="1"/>
</dbReference>
<evidence type="ECO:0000256" key="3">
    <source>
        <dbReference type="ARBA" id="ARBA00022695"/>
    </source>
</evidence>
<dbReference type="PROSITE" id="PS01166">
    <property type="entry name" value="RNA_POL_BETA"/>
    <property type="match status" value="1"/>
</dbReference>
<evidence type="ECO:0000259" key="11">
    <source>
        <dbReference type="Pfam" id="PF04561"/>
    </source>
</evidence>
<evidence type="ECO:0000259" key="14">
    <source>
        <dbReference type="Pfam" id="PF10385"/>
    </source>
</evidence>
<dbReference type="InterPro" id="IPR010243">
    <property type="entry name" value="RNA_pol_bsu_bac"/>
</dbReference>